<dbReference type="EMBL" id="GBRH01261534">
    <property type="protein sequence ID" value="JAD36361.1"/>
    <property type="molecule type" value="Transcribed_RNA"/>
</dbReference>
<proteinExistence type="predicted"/>
<evidence type="ECO:0000313" key="1">
    <source>
        <dbReference type="EMBL" id="JAD36361.1"/>
    </source>
</evidence>
<reference evidence="1" key="1">
    <citation type="submission" date="2014-09" db="EMBL/GenBank/DDBJ databases">
        <authorList>
            <person name="Magalhaes I.L.F."/>
            <person name="Oliveira U."/>
            <person name="Santos F.R."/>
            <person name="Vidigal T.H.D.A."/>
            <person name="Brescovit A.D."/>
            <person name="Santos A.J."/>
        </authorList>
    </citation>
    <scope>NUCLEOTIDE SEQUENCE</scope>
    <source>
        <tissue evidence="1">Shoot tissue taken approximately 20 cm above the soil surface</tissue>
    </source>
</reference>
<accession>A0A0A8ZC17</accession>
<dbReference type="AlphaFoldDB" id="A0A0A8ZC17"/>
<protein>
    <submittedName>
        <fullName evidence="1">Uncharacterized protein</fullName>
    </submittedName>
</protein>
<sequence>MVCISLMELIRSLKPPRNSSMRRAGRAVARQMVRSAYLMQPERNMSIMVARSRRSGQGDLVTS</sequence>
<organism evidence="1">
    <name type="scientific">Arundo donax</name>
    <name type="common">Giant reed</name>
    <name type="synonym">Donax arundinaceus</name>
    <dbReference type="NCBI Taxonomy" id="35708"/>
    <lineage>
        <taxon>Eukaryota</taxon>
        <taxon>Viridiplantae</taxon>
        <taxon>Streptophyta</taxon>
        <taxon>Embryophyta</taxon>
        <taxon>Tracheophyta</taxon>
        <taxon>Spermatophyta</taxon>
        <taxon>Magnoliopsida</taxon>
        <taxon>Liliopsida</taxon>
        <taxon>Poales</taxon>
        <taxon>Poaceae</taxon>
        <taxon>PACMAD clade</taxon>
        <taxon>Arundinoideae</taxon>
        <taxon>Arundineae</taxon>
        <taxon>Arundo</taxon>
    </lineage>
</organism>
<reference evidence="1" key="2">
    <citation type="journal article" date="2015" name="Data Brief">
        <title>Shoot transcriptome of the giant reed, Arundo donax.</title>
        <authorList>
            <person name="Barrero R.A."/>
            <person name="Guerrero F.D."/>
            <person name="Moolhuijzen P."/>
            <person name="Goolsby J.A."/>
            <person name="Tidwell J."/>
            <person name="Bellgard S.E."/>
            <person name="Bellgard M.I."/>
        </authorList>
    </citation>
    <scope>NUCLEOTIDE SEQUENCE</scope>
    <source>
        <tissue evidence="1">Shoot tissue taken approximately 20 cm above the soil surface</tissue>
    </source>
</reference>
<name>A0A0A8ZC17_ARUDO</name>